<evidence type="ECO:0000256" key="2">
    <source>
        <dbReference type="ARBA" id="ARBA00022857"/>
    </source>
</evidence>
<comment type="caution">
    <text evidence="4">The sequence shown here is derived from an EMBL/GenBank/DDBJ whole genome shotgun (WGS) entry which is preliminary data.</text>
</comment>
<protein>
    <submittedName>
        <fullName evidence="4">Uncharacterized protein</fullName>
    </submittedName>
</protein>
<accession>A0A9P7EZA8</accession>
<dbReference type="AlphaFoldDB" id="A0A9P7EZA8"/>
<dbReference type="CDD" id="cd05233">
    <property type="entry name" value="SDR_c"/>
    <property type="match status" value="1"/>
</dbReference>
<dbReference type="GeneID" id="64700881"/>
<reference evidence="4" key="1">
    <citation type="journal article" date="2020" name="New Phytol.">
        <title>Comparative genomics reveals dynamic genome evolution in host specialist ectomycorrhizal fungi.</title>
        <authorList>
            <person name="Lofgren L.A."/>
            <person name="Nguyen N.H."/>
            <person name="Vilgalys R."/>
            <person name="Ruytinx J."/>
            <person name="Liao H.L."/>
            <person name="Branco S."/>
            <person name="Kuo A."/>
            <person name="LaButti K."/>
            <person name="Lipzen A."/>
            <person name="Andreopoulos W."/>
            <person name="Pangilinan J."/>
            <person name="Riley R."/>
            <person name="Hundley H."/>
            <person name="Na H."/>
            <person name="Barry K."/>
            <person name="Grigoriev I.V."/>
            <person name="Stajich J.E."/>
            <person name="Kennedy P.G."/>
        </authorList>
    </citation>
    <scope>NUCLEOTIDE SEQUENCE</scope>
    <source>
        <strain evidence="4">FC423</strain>
    </source>
</reference>
<dbReference type="PRINTS" id="PR00081">
    <property type="entry name" value="GDHRDH"/>
</dbReference>
<dbReference type="InterPro" id="IPR020904">
    <property type="entry name" value="Sc_DH/Rdtase_CS"/>
</dbReference>
<keyword evidence="3" id="KW-0560">Oxidoreductase</keyword>
<name>A0A9P7EZA8_9AGAM</name>
<dbReference type="RefSeq" id="XP_041288202.1">
    <property type="nucleotide sequence ID" value="XM_041438622.1"/>
</dbReference>
<dbReference type="OrthoDB" id="10253736at2759"/>
<dbReference type="EMBL" id="JABBWM010000070">
    <property type="protein sequence ID" value="KAG2096359.1"/>
    <property type="molecule type" value="Genomic_DNA"/>
</dbReference>
<evidence type="ECO:0000313" key="4">
    <source>
        <dbReference type="EMBL" id="KAG2096359.1"/>
    </source>
</evidence>
<evidence type="ECO:0000256" key="3">
    <source>
        <dbReference type="ARBA" id="ARBA00023002"/>
    </source>
</evidence>
<organism evidence="4 5">
    <name type="scientific">Suillus discolor</name>
    <dbReference type="NCBI Taxonomy" id="1912936"/>
    <lineage>
        <taxon>Eukaryota</taxon>
        <taxon>Fungi</taxon>
        <taxon>Dikarya</taxon>
        <taxon>Basidiomycota</taxon>
        <taxon>Agaricomycotina</taxon>
        <taxon>Agaricomycetes</taxon>
        <taxon>Agaricomycetidae</taxon>
        <taxon>Boletales</taxon>
        <taxon>Suillineae</taxon>
        <taxon>Suillaceae</taxon>
        <taxon>Suillus</taxon>
    </lineage>
</organism>
<dbReference type="InterPro" id="IPR002347">
    <property type="entry name" value="SDR_fam"/>
</dbReference>
<dbReference type="Pfam" id="PF13561">
    <property type="entry name" value="adh_short_C2"/>
    <property type="match status" value="1"/>
</dbReference>
<dbReference type="InterPro" id="IPR036291">
    <property type="entry name" value="NAD(P)-bd_dom_sf"/>
</dbReference>
<evidence type="ECO:0000256" key="1">
    <source>
        <dbReference type="ARBA" id="ARBA00006484"/>
    </source>
</evidence>
<keyword evidence="5" id="KW-1185">Reference proteome</keyword>
<sequence>MFDALSGTTFGPVAVVVVNHGIWSPQDVPIVDMTIEQWDHTISANLTLSFLICHEFLRHLRAATESVKDRAAIVLIGSTSGKYGEANHGDYTISKSGDEIMKIAQRGRVNCIAPGRVPTPMVQEALDDPAVSGPLLAVTPLKKIGTPLDVANQIVVVSSSVVSGHVTGQVIFVEGGCVGDI</sequence>
<dbReference type="Proteomes" id="UP000823399">
    <property type="component" value="Unassembled WGS sequence"/>
</dbReference>
<dbReference type="SUPFAM" id="SSF51735">
    <property type="entry name" value="NAD(P)-binding Rossmann-fold domains"/>
    <property type="match status" value="1"/>
</dbReference>
<dbReference type="PANTHER" id="PTHR24321:SF8">
    <property type="entry name" value="ESTRADIOL 17-BETA-DEHYDROGENASE 8-RELATED"/>
    <property type="match status" value="1"/>
</dbReference>
<dbReference type="Gene3D" id="3.40.50.720">
    <property type="entry name" value="NAD(P)-binding Rossmann-like Domain"/>
    <property type="match status" value="1"/>
</dbReference>
<comment type="similarity">
    <text evidence="1">Belongs to the short-chain dehydrogenases/reductases (SDR) family.</text>
</comment>
<evidence type="ECO:0000313" key="5">
    <source>
        <dbReference type="Proteomes" id="UP000823399"/>
    </source>
</evidence>
<dbReference type="PANTHER" id="PTHR24321">
    <property type="entry name" value="DEHYDROGENASES, SHORT CHAIN"/>
    <property type="match status" value="1"/>
</dbReference>
<dbReference type="GO" id="GO:0016491">
    <property type="term" value="F:oxidoreductase activity"/>
    <property type="evidence" value="ECO:0007669"/>
    <property type="project" value="UniProtKB-KW"/>
</dbReference>
<dbReference type="PROSITE" id="PS00061">
    <property type="entry name" value="ADH_SHORT"/>
    <property type="match status" value="1"/>
</dbReference>
<proteinExistence type="inferred from homology"/>
<keyword evidence="2" id="KW-0521">NADP</keyword>
<gene>
    <name evidence="4" type="ORF">F5147DRAFT_716824</name>
</gene>